<feature type="compositionally biased region" description="Basic and acidic residues" evidence="6">
    <location>
        <begin position="581"/>
        <end position="603"/>
    </location>
</feature>
<dbReference type="InterPro" id="IPR034809">
    <property type="entry name" value="Nop4_RRM4"/>
</dbReference>
<keyword evidence="4" id="KW-0539">Nucleus</keyword>
<gene>
    <name evidence="8" type="ORF">RAG0_01771</name>
</gene>
<evidence type="ECO:0000256" key="1">
    <source>
        <dbReference type="ARBA" id="ARBA00004123"/>
    </source>
</evidence>
<dbReference type="PANTHER" id="PTHR48039:SF5">
    <property type="entry name" value="RNA-BINDING PROTEIN 28"/>
    <property type="match status" value="1"/>
</dbReference>
<evidence type="ECO:0000259" key="7">
    <source>
        <dbReference type="PROSITE" id="PS50102"/>
    </source>
</evidence>
<feature type="compositionally biased region" description="Acidic residues" evidence="6">
    <location>
        <begin position="335"/>
        <end position="351"/>
    </location>
</feature>
<name>A0A1E1JYB0_9HELO</name>
<dbReference type="CDD" id="cd12676">
    <property type="entry name" value="RRM3_Nop4p"/>
    <property type="match status" value="1"/>
</dbReference>
<proteinExistence type="predicted"/>
<evidence type="ECO:0000256" key="5">
    <source>
        <dbReference type="PROSITE-ProRule" id="PRU00176"/>
    </source>
</evidence>
<dbReference type="CDD" id="cd12677">
    <property type="entry name" value="RRM4_Nop4p"/>
    <property type="match status" value="1"/>
</dbReference>
<feature type="compositionally biased region" description="Basic and acidic residues" evidence="6">
    <location>
        <begin position="707"/>
        <end position="726"/>
    </location>
</feature>
<dbReference type="AlphaFoldDB" id="A0A1E1JYB0"/>
<feature type="region of interest" description="Disordered" evidence="6">
    <location>
        <begin position="707"/>
        <end position="823"/>
    </location>
</feature>
<protein>
    <submittedName>
        <fullName evidence="8">Probable ribosomal processing</fullName>
    </submittedName>
</protein>
<dbReference type="EMBL" id="FJUX01000006">
    <property type="protein sequence ID" value="CZS90895.1"/>
    <property type="molecule type" value="Genomic_DNA"/>
</dbReference>
<keyword evidence="3 5" id="KW-0694">RNA-binding</keyword>
<dbReference type="InterPro" id="IPR012677">
    <property type="entry name" value="Nucleotide-bd_a/b_plait_sf"/>
</dbReference>
<feature type="compositionally biased region" description="Basic residues" evidence="6">
    <location>
        <begin position="727"/>
        <end position="736"/>
    </location>
</feature>
<dbReference type="Gene3D" id="3.30.70.330">
    <property type="match status" value="4"/>
</dbReference>
<keyword evidence="9" id="KW-1185">Reference proteome</keyword>
<evidence type="ECO:0000256" key="2">
    <source>
        <dbReference type="ARBA" id="ARBA00022737"/>
    </source>
</evidence>
<feature type="compositionally biased region" description="Basic residues" evidence="6">
    <location>
        <begin position="810"/>
        <end position="823"/>
    </location>
</feature>
<feature type="domain" description="RRM" evidence="7">
    <location>
        <begin position="164"/>
        <end position="241"/>
    </location>
</feature>
<feature type="domain" description="RRM" evidence="7">
    <location>
        <begin position="41"/>
        <end position="119"/>
    </location>
</feature>
<dbReference type="GO" id="GO:0005730">
    <property type="term" value="C:nucleolus"/>
    <property type="evidence" value="ECO:0007669"/>
    <property type="project" value="TreeGrafter"/>
</dbReference>
<evidence type="ECO:0000256" key="4">
    <source>
        <dbReference type="ARBA" id="ARBA00023242"/>
    </source>
</evidence>
<reference evidence="9" key="1">
    <citation type="submission" date="2016-03" db="EMBL/GenBank/DDBJ databases">
        <authorList>
            <person name="Guldener U."/>
        </authorList>
    </citation>
    <scope>NUCLEOTIDE SEQUENCE [LARGE SCALE GENOMIC DNA]</scope>
    <source>
        <strain evidence="9">04CH-RAC-A.6.1</strain>
    </source>
</reference>
<dbReference type="OrthoDB" id="267048at2759"/>
<dbReference type="Proteomes" id="UP000178912">
    <property type="component" value="Unassembled WGS sequence"/>
</dbReference>
<dbReference type="GO" id="GO:0003729">
    <property type="term" value="F:mRNA binding"/>
    <property type="evidence" value="ECO:0007669"/>
    <property type="project" value="TreeGrafter"/>
</dbReference>
<dbReference type="PROSITE" id="PS50102">
    <property type="entry name" value="RRM"/>
    <property type="match status" value="4"/>
</dbReference>
<comment type="subcellular location">
    <subcellularLocation>
        <location evidence="1">Nucleus</location>
    </subcellularLocation>
</comment>
<feature type="region of interest" description="Disordered" evidence="6">
    <location>
        <begin position="581"/>
        <end position="608"/>
    </location>
</feature>
<dbReference type="Pfam" id="PF00076">
    <property type="entry name" value="RRM_1"/>
    <property type="match status" value="3"/>
</dbReference>
<feature type="compositionally biased region" description="Basic and acidic residues" evidence="6">
    <location>
        <begin position="323"/>
        <end position="334"/>
    </location>
</feature>
<dbReference type="SMART" id="SM00360">
    <property type="entry name" value="RRM"/>
    <property type="match status" value="4"/>
</dbReference>
<evidence type="ECO:0000256" key="6">
    <source>
        <dbReference type="SAM" id="MobiDB-lite"/>
    </source>
</evidence>
<sequence length="823" mass="91780">MGKRQRNPEEGSPEVEDMNNVTTQDPPTKKPRKETNASAQRTLFVRSLPAIATSDALTSLFSESYPLKHATVVLDPETKQSKGYGFVTLADAEDAQRALDEFNGKAFMGRKMKIEIAQPRSREMSKGGGDAADGIVRRKSTISAEAAAIKKARLDQMAEDKKPPKLIIRNLPWSVNTPEKLADMFKGFGKVKFSVLPKNKDTQAGFGFITMRGKKNAEKALATVNGTLVDGRMVAVDWAVDKTVWETQNKSSKEDGSGDEDDGGVELAEKEKKPAKKAVQKKPAEEYEGEDDVANFFKNFGDQLESEDEDDEEPEQISDDDRDNSGSDTDVKTEDEVETWEDSAEDESEEEVIEDRRKKVLITDNSTTLFVRNLPFTTLDADLKEHFTQFGPVRYARVVMDRQTDRPKGTGFVCFYNIHDADSCFRNAPKQQVTGANSLPTKTTHSVLQNESADTSGLYTIDGRTLQVSKAVEKETAVKLTENGTTFRDERDKDKRKLYLLSEGTVASGTPLYAALAPSEIKMRQDSAMQRKKLIQNNPTLHLSLTRLSLRNLPKNMTSKDLKALAREAVVGFATDVKEGRRSQLSKEEEARGGDEMRDAEKQRKAKGKGIVRQAKIVFEGREGAKVAEESGAGKSRGYGFVEYSSHRWALMGLRWLNGHAVESKETGKKQRLIVEFAIENAQVVQRRKEKEEKARMRSKEIVELRAKGEAPEKEKKQLKKGEVMKKTRVGQKGKPGRPGFGKKGKEDDGTKGKSFEKVDVGAGKRKRDDDGSADGAKKKGKGEPVEKKFKPGFPPGEEGRLQRREQIIQKKRMMRRKRKGGA</sequence>
<feature type="domain" description="RRM" evidence="7">
    <location>
        <begin position="367"/>
        <end position="473"/>
    </location>
</feature>
<dbReference type="InterPro" id="IPR051945">
    <property type="entry name" value="RRM_MRD1_RNA_proc_ribogen"/>
</dbReference>
<feature type="compositionally biased region" description="Basic and acidic residues" evidence="6">
    <location>
        <begin position="798"/>
        <end position="809"/>
    </location>
</feature>
<feature type="compositionally biased region" description="Basic and acidic residues" evidence="6">
    <location>
        <begin position="744"/>
        <end position="760"/>
    </location>
</feature>
<dbReference type="FunFam" id="3.30.70.330:FF:000406">
    <property type="entry name" value="Related to Nucleolar protein NOP4"/>
    <property type="match status" value="1"/>
</dbReference>
<dbReference type="PANTHER" id="PTHR48039">
    <property type="entry name" value="RNA-BINDING MOTIF PROTEIN 14B"/>
    <property type="match status" value="1"/>
</dbReference>
<feature type="region of interest" description="Disordered" evidence="6">
    <location>
        <begin position="247"/>
        <end position="351"/>
    </location>
</feature>
<feature type="region of interest" description="Disordered" evidence="6">
    <location>
        <begin position="1"/>
        <end position="41"/>
    </location>
</feature>
<evidence type="ECO:0000313" key="9">
    <source>
        <dbReference type="Proteomes" id="UP000178912"/>
    </source>
</evidence>
<evidence type="ECO:0000313" key="8">
    <source>
        <dbReference type="EMBL" id="CZS90895.1"/>
    </source>
</evidence>
<dbReference type="SUPFAM" id="SSF54928">
    <property type="entry name" value="RNA-binding domain, RBD"/>
    <property type="match status" value="4"/>
</dbReference>
<feature type="compositionally biased region" description="Basic and acidic residues" evidence="6">
    <location>
        <begin position="767"/>
        <end position="790"/>
    </location>
</feature>
<dbReference type="InterPro" id="IPR034808">
    <property type="entry name" value="Nop4p_RRM3"/>
</dbReference>
<dbReference type="InterPro" id="IPR035979">
    <property type="entry name" value="RBD_domain_sf"/>
</dbReference>
<keyword evidence="2" id="KW-0677">Repeat</keyword>
<feature type="domain" description="RRM" evidence="7">
    <location>
        <begin position="546"/>
        <end position="680"/>
    </location>
</feature>
<accession>A0A1E1JYB0</accession>
<feature type="compositionally biased region" description="Acidic residues" evidence="6">
    <location>
        <begin position="304"/>
        <end position="322"/>
    </location>
</feature>
<organism evidence="8 9">
    <name type="scientific">Rhynchosporium agropyri</name>
    <dbReference type="NCBI Taxonomy" id="914238"/>
    <lineage>
        <taxon>Eukaryota</taxon>
        <taxon>Fungi</taxon>
        <taxon>Dikarya</taxon>
        <taxon>Ascomycota</taxon>
        <taxon>Pezizomycotina</taxon>
        <taxon>Leotiomycetes</taxon>
        <taxon>Helotiales</taxon>
        <taxon>Ploettnerulaceae</taxon>
        <taxon>Rhynchosporium</taxon>
    </lineage>
</organism>
<evidence type="ECO:0000256" key="3">
    <source>
        <dbReference type="ARBA" id="ARBA00022884"/>
    </source>
</evidence>
<dbReference type="InterPro" id="IPR000504">
    <property type="entry name" value="RRM_dom"/>
</dbReference>